<name>A0A645CPL2_9ZZZZ</name>
<feature type="transmembrane region" description="Helical" evidence="1">
    <location>
        <begin position="25"/>
        <end position="46"/>
    </location>
</feature>
<dbReference type="AlphaFoldDB" id="A0A645CPL2"/>
<keyword evidence="1" id="KW-0472">Membrane</keyword>
<keyword evidence="1" id="KW-0812">Transmembrane</keyword>
<dbReference type="EMBL" id="VSSQ01028943">
    <property type="protein sequence ID" value="MPM78847.1"/>
    <property type="molecule type" value="Genomic_DNA"/>
</dbReference>
<protein>
    <submittedName>
        <fullName evidence="2">Uncharacterized protein</fullName>
    </submittedName>
</protein>
<gene>
    <name evidence="2" type="ORF">SDC9_125862</name>
</gene>
<sequence>MVSGNIEAVRTIQGIKWSIVPVYPVLSIIVSALPAMYSAVLGPPFLHIMVFRSRTASFINAPSTFLGPSGKYSKYPFRHSFSSAVMQAERTSVKKPALFSPKSSLPRSRAREANIGVSFGSSGSFLAGFIVRSHILNAQPANALNIEEDAASQSHWDIAGDFLTPDITMSET</sequence>
<organism evidence="2">
    <name type="scientific">bioreactor metagenome</name>
    <dbReference type="NCBI Taxonomy" id="1076179"/>
    <lineage>
        <taxon>unclassified sequences</taxon>
        <taxon>metagenomes</taxon>
        <taxon>ecological metagenomes</taxon>
    </lineage>
</organism>
<keyword evidence="1" id="KW-1133">Transmembrane helix</keyword>
<evidence type="ECO:0000313" key="2">
    <source>
        <dbReference type="EMBL" id="MPM78847.1"/>
    </source>
</evidence>
<comment type="caution">
    <text evidence="2">The sequence shown here is derived from an EMBL/GenBank/DDBJ whole genome shotgun (WGS) entry which is preliminary data.</text>
</comment>
<accession>A0A645CPL2</accession>
<evidence type="ECO:0000256" key="1">
    <source>
        <dbReference type="SAM" id="Phobius"/>
    </source>
</evidence>
<reference evidence="2" key="1">
    <citation type="submission" date="2019-08" db="EMBL/GenBank/DDBJ databases">
        <authorList>
            <person name="Kucharzyk K."/>
            <person name="Murdoch R.W."/>
            <person name="Higgins S."/>
            <person name="Loffler F."/>
        </authorList>
    </citation>
    <scope>NUCLEOTIDE SEQUENCE</scope>
</reference>
<proteinExistence type="predicted"/>